<dbReference type="InterPro" id="IPR029787">
    <property type="entry name" value="Nucleotide_cyclase"/>
</dbReference>
<evidence type="ECO:0000313" key="6">
    <source>
        <dbReference type="Proteomes" id="UP000247416"/>
    </source>
</evidence>
<dbReference type="NCBIfam" id="TIGR00229">
    <property type="entry name" value="sensory_box"/>
    <property type="match status" value="1"/>
</dbReference>
<reference evidence="5 6" key="1">
    <citation type="submission" date="2018-06" db="EMBL/GenBank/DDBJ databases">
        <title>Genomic Encyclopedia of Archaeal and Bacterial Type Strains, Phase II (KMG-II): from individual species to whole genera.</title>
        <authorList>
            <person name="Goeker M."/>
        </authorList>
    </citation>
    <scope>NUCLEOTIDE SEQUENCE [LARGE SCALE GENOMIC DNA]</scope>
    <source>
        <strain evidence="5 6">KACC 16626</strain>
    </source>
</reference>
<dbReference type="InterPro" id="IPR035919">
    <property type="entry name" value="EAL_sf"/>
</dbReference>
<dbReference type="PROSITE" id="PS50883">
    <property type="entry name" value="EAL"/>
    <property type="match status" value="1"/>
</dbReference>
<sequence length="724" mass="82962">MYNTKMPLTKDELFPFLCNISEQFHIGIGIISLEKSDFPFVYINQAFTALTGYLQDELIGKNFNSLTGIKTSMDHIGELFCSIKKKSPFEKNILHYQKDGSAFWNHVTCQPIKDRDGIASYALVHCKDITEQMLSKMLSKLEHEVYIDLEENGDFKNILQLITEKVEKYYIRDIFCGIHVVNQEQNLEAIASGSLPLSLIKAMNHLEIGGSTTGYNESVVYINDLTIKNNKSSKLIKKYNLNSCWSKPIFTNEKVLLGYFSIYIKGEMQLRQADIDFLKKLSPIVALSMKYVKQKQELKKLAFFDMSTGMPNYNSFYTSLVTWMDEKVTGSLLLIQPNEYSSIVDLYGRKFGDELIGQMVDRFLSIKDLKEEFVYGRFSTSSFMIGVKQSHKDHLTQFIKQILQITAVPFTIAEREIFITLKIGVSHFNEFLTIDESIRRADTALTKSRLQNTPFSYFEMGTDEMIQRELNILNQLQFGIKNKELTVYLQPKINLLTNEIEGFEALARWNSPVLGNVSPAEFIPIAEKSGKINEIDNLILRKVLIFQNHRQTNGLKMIPIAVNISPVHFYSESFINDFLSLVAEYHISPHYIKIEVTESVELFDFVKAKEILLELKKLGYESSIDDFGVGFSSLSYLQQLPFSEIKIDRSFINDIENSDMHAVVQTIVQLADKLRMHVVAEGIETSEQYSILQKIGCKSGQGFYFHKPMPLEEAQNLLDSISEK</sequence>
<dbReference type="InterPro" id="IPR000700">
    <property type="entry name" value="PAS-assoc_C"/>
</dbReference>
<dbReference type="SUPFAM" id="SSF55785">
    <property type="entry name" value="PYP-like sensor domain (PAS domain)"/>
    <property type="match status" value="1"/>
</dbReference>
<dbReference type="SMART" id="SM00091">
    <property type="entry name" value="PAS"/>
    <property type="match status" value="1"/>
</dbReference>
<dbReference type="SMART" id="SM00267">
    <property type="entry name" value="GGDEF"/>
    <property type="match status" value="1"/>
</dbReference>
<dbReference type="EMBL" id="QJTJ01000034">
    <property type="protein sequence ID" value="PYF03064.1"/>
    <property type="molecule type" value="Genomic_DNA"/>
</dbReference>
<proteinExistence type="predicted"/>
<dbReference type="InterPro" id="IPR050706">
    <property type="entry name" value="Cyclic-di-GMP_PDE-like"/>
</dbReference>
<dbReference type="InterPro" id="IPR043128">
    <property type="entry name" value="Rev_trsase/Diguanyl_cyclase"/>
</dbReference>
<feature type="domain" description="EAL" evidence="3">
    <location>
        <begin position="469"/>
        <end position="722"/>
    </location>
</feature>
<dbReference type="SMART" id="SM00052">
    <property type="entry name" value="EAL"/>
    <property type="match status" value="1"/>
</dbReference>
<evidence type="ECO:0000313" key="5">
    <source>
        <dbReference type="EMBL" id="PYF03064.1"/>
    </source>
</evidence>
<name>A0A318TEB4_9BACL</name>
<dbReference type="InterPro" id="IPR001633">
    <property type="entry name" value="EAL_dom"/>
</dbReference>
<dbReference type="OrthoDB" id="9759607at2"/>
<evidence type="ECO:0000259" key="3">
    <source>
        <dbReference type="PROSITE" id="PS50883"/>
    </source>
</evidence>
<dbReference type="RefSeq" id="WP_107935443.1">
    <property type="nucleotide sequence ID" value="NZ_CP085009.1"/>
</dbReference>
<feature type="domain" description="GGDEF" evidence="4">
    <location>
        <begin position="328"/>
        <end position="460"/>
    </location>
</feature>
<dbReference type="PROSITE" id="PS50112">
    <property type="entry name" value="PAS"/>
    <property type="match status" value="1"/>
</dbReference>
<dbReference type="Gene3D" id="3.30.70.270">
    <property type="match status" value="1"/>
</dbReference>
<dbReference type="Pfam" id="PF00990">
    <property type="entry name" value="GGDEF"/>
    <property type="match status" value="1"/>
</dbReference>
<dbReference type="InterPro" id="IPR035965">
    <property type="entry name" value="PAS-like_dom_sf"/>
</dbReference>
<dbReference type="InterPro" id="IPR001610">
    <property type="entry name" value="PAC"/>
</dbReference>
<comment type="caution">
    <text evidence="5">The sequence shown here is derived from an EMBL/GenBank/DDBJ whole genome shotgun (WGS) entry which is preliminary data.</text>
</comment>
<dbReference type="InterPro" id="IPR000160">
    <property type="entry name" value="GGDEF_dom"/>
</dbReference>
<dbReference type="PROSITE" id="PS50887">
    <property type="entry name" value="GGDEF"/>
    <property type="match status" value="1"/>
</dbReference>
<evidence type="ECO:0000259" key="1">
    <source>
        <dbReference type="PROSITE" id="PS50112"/>
    </source>
</evidence>
<dbReference type="InterPro" id="IPR000014">
    <property type="entry name" value="PAS"/>
</dbReference>
<evidence type="ECO:0000259" key="4">
    <source>
        <dbReference type="PROSITE" id="PS50887"/>
    </source>
</evidence>
<gene>
    <name evidence="5" type="ORF">BJ095_13420</name>
</gene>
<dbReference type="PROSITE" id="PS50113">
    <property type="entry name" value="PAC"/>
    <property type="match status" value="1"/>
</dbReference>
<protein>
    <submittedName>
        <fullName evidence="5">PAS domain S-box-containing protein</fullName>
    </submittedName>
</protein>
<dbReference type="PANTHER" id="PTHR33121">
    <property type="entry name" value="CYCLIC DI-GMP PHOSPHODIESTERASE PDEF"/>
    <property type="match status" value="1"/>
</dbReference>
<dbReference type="SUPFAM" id="SSF55073">
    <property type="entry name" value="Nucleotide cyclase"/>
    <property type="match status" value="1"/>
</dbReference>
<dbReference type="SUPFAM" id="SSF55781">
    <property type="entry name" value="GAF domain-like"/>
    <property type="match status" value="1"/>
</dbReference>
<dbReference type="SMART" id="SM00086">
    <property type="entry name" value="PAC"/>
    <property type="match status" value="1"/>
</dbReference>
<dbReference type="GO" id="GO:0071111">
    <property type="term" value="F:cyclic-guanylate-specific phosphodiesterase activity"/>
    <property type="evidence" value="ECO:0007669"/>
    <property type="project" value="InterPro"/>
</dbReference>
<accession>A0A318TEB4</accession>
<dbReference type="Gene3D" id="3.20.20.450">
    <property type="entry name" value="EAL domain"/>
    <property type="match status" value="1"/>
</dbReference>
<dbReference type="Gene3D" id="3.30.450.20">
    <property type="entry name" value="PAS domain"/>
    <property type="match status" value="1"/>
</dbReference>
<dbReference type="SUPFAM" id="SSF141868">
    <property type="entry name" value="EAL domain-like"/>
    <property type="match status" value="1"/>
</dbReference>
<feature type="domain" description="PAS" evidence="1">
    <location>
        <begin position="40"/>
        <end position="62"/>
    </location>
</feature>
<dbReference type="Pfam" id="PF13426">
    <property type="entry name" value="PAS_9"/>
    <property type="match status" value="1"/>
</dbReference>
<keyword evidence="6" id="KW-1185">Reference proteome</keyword>
<evidence type="ECO:0000259" key="2">
    <source>
        <dbReference type="PROSITE" id="PS50113"/>
    </source>
</evidence>
<feature type="domain" description="PAC" evidence="2">
    <location>
        <begin position="87"/>
        <end position="141"/>
    </location>
</feature>
<dbReference type="CDD" id="cd00130">
    <property type="entry name" value="PAS"/>
    <property type="match status" value="1"/>
</dbReference>
<dbReference type="PANTHER" id="PTHR33121:SF70">
    <property type="entry name" value="SIGNALING PROTEIN YKOW"/>
    <property type="match status" value="1"/>
</dbReference>
<dbReference type="CDD" id="cd01948">
    <property type="entry name" value="EAL"/>
    <property type="match status" value="1"/>
</dbReference>
<dbReference type="AlphaFoldDB" id="A0A318TEB4"/>
<dbReference type="Pfam" id="PF00563">
    <property type="entry name" value="EAL"/>
    <property type="match status" value="1"/>
</dbReference>
<organism evidence="5 6">
    <name type="scientific">Ureibacillus chungkukjangi</name>
    <dbReference type="NCBI Taxonomy" id="1202712"/>
    <lineage>
        <taxon>Bacteria</taxon>
        <taxon>Bacillati</taxon>
        <taxon>Bacillota</taxon>
        <taxon>Bacilli</taxon>
        <taxon>Bacillales</taxon>
        <taxon>Caryophanaceae</taxon>
        <taxon>Ureibacillus</taxon>
    </lineage>
</organism>
<dbReference type="Proteomes" id="UP000247416">
    <property type="component" value="Unassembled WGS sequence"/>
</dbReference>